<gene>
    <name evidence="2" type="ORF">H6F44_04045</name>
</gene>
<keyword evidence="3" id="KW-1185">Reference proteome</keyword>
<reference evidence="2" key="1">
    <citation type="journal article" date="2015" name="ISME J.">
        <title>Draft Genome Sequence of Streptomyces incarnatus NRRL8089, which Produces the Nucleoside Antibiotic Sinefungin.</title>
        <authorList>
            <person name="Oshima K."/>
            <person name="Hattori M."/>
            <person name="Shimizu H."/>
            <person name="Fukuda K."/>
            <person name="Nemoto M."/>
            <person name="Inagaki K."/>
            <person name="Tamura T."/>
        </authorList>
    </citation>
    <scope>NUCLEOTIDE SEQUENCE</scope>
    <source>
        <strain evidence="2">FACHB-1277</strain>
    </source>
</reference>
<reference evidence="2" key="2">
    <citation type="submission" date="2020-08" db="EMBL/GenBank/DDBJ databases">
        <authorList>
            <person name="Chen M."/>
            <person name="Teng W."/>
            <person name="Zhao L."/>
            <person name="Hu C."/>
            <person name="Zhou Y."/>
            <person name="Han B."/>
            <person name="Song L."/>
            <person name="Shu W."/>
        </authorList>
    </citation>
    <scope>NUCLEOTIDE SEQUENCE</scope>
    <source>
        <strain evidence="2">FACHB-1277</strain>
    </source>
</reference>
<evidence type="ECO:0000256" key="1">
    <source>
        <dbReference type="ARBA" id="ARBA00022649"/>
    </source>
</evidence>
<dbReference type="RefSeq" id="WP_190349666.1">
    <property type="nucleotide sequence ID" value="NZ_JACJPY010000007.1"/>
</dbReference>
<dbReference type="InterPro" id="IPR035093">
    <property type="entry name" value="RelE/ParE_toxin_dom_sf"/>
</dbReference>
<name>A0A926UQR0_9CYAN</name>
<dbReference type="Pfam" id="PF05016">
    <property type="entry name" value="ParE_toxin"/>
    <property type="match status" value="1"/>
</dbReference>
<comment type="caution">
    <text evidence="2">The sequence shown here is derived from an EMBL/GenBank/DDBJ whole genome shotgun (WGS) entry which is preliminary data.</text>
</comment>
<dbReference type="Proteomes" id="UP000631421">
    <property type="component" value="Unassembled WGS sequence"/>
</dbReference>
<dbReference type="AlphaFoldDB" id="A0A926UQR0"/>
<protein>
    <submittedName>
        <fullName evidence="2">Type II toxin-antitoxin system RelE/ParE family toxin</fullName>
    </submittedName>
</protein>
<dbReference type="InterPro" id="IPR007712">
    <property type="entry name" value="RelE/ParE_toxin"/>
</dbReference>
<dbReference type="EMBL" id="JACJPY010000007">
    <property type="protein sequence ID" value="MBD2149297.1"/>
    <property type="molecule type" value="Genomic_DNA"/>
</dbReference>
<evidence type="ECO:0000313" key="2">
    <source>
        <dbReference type="EMBL" id="MBD2149297.1"/>
    </source>
</evidence>
<organism evidence="2 3">
    <name type="scientific">Pseudanabaena cinerea FACHB-1277</name>
    <dbReference type="NCBI Taxonomy" id="2949581"/>
    <lineage>
        <taxon>Bacteria</taxon>
        <taxon>Bacillati</taxon>
        <taxon>Cyanobacteriota</taxon>
        <taxon>Cyanophyceae</taxon>
        <taxon>Pseudanabaenales</taxon>
        <taxon>Pseudanabaenaceae</taxon>
        <taxon>Pseudanabaena</taxon>
        <taxon>Pseudanabaena cinerea</taxon>
    </lineage>
</organism>
<dbReference type="Gene3D" id="3.30.2310.20">
    <property type="entry name" value="RelE-like"/>
    <property type="match status" value="1"/>
</dbReference>
<accession>A0A926UQR0</accession>
<keyword evidence="1" id="KW-1277">Toxin-antitoxin system</keyword>
<evidence type="ECO:0000313" key="3">
    <source>
        <dbReference type="Proteomes" id="UP000631421"/>
    </source>
</evidence>
<sequence>MDVKFLSPARDELKLAIEFYEKSSAGLGSRFLNEVKSSISRIVKNPQAWSLLDDKIRRCRLQRFPYGIVYVIEQDEIVIVSVMHLHRHPQSWQKNLNK</sequence>
<proteinExistence type="predicted"/>